<name>A0A8E4UYA1_9CAUD</name>
<dbReference type="Proteomes" id="UP000693768">
    <property type="component" value="Segment"/>
</dbReference>
<protein>
    <submittedName>
        <fullName evidence="1">Uncharacterized protein</fullName>
    </submittedName>
</protein>
<evidence type="ECO:0000313" key="2">
    <source>
        <dbReference type="Proteomes" id="UP000693768"/>
    </source>
</evidence>
<accession>A0A8E4UYA1</accession>
<evidence type="ECO:0000313" key="1">
    <source>
        <dbReference type="EMBL" id="QQO97460.1"/>
    </source>
</evidence>
<sequence length="245" mass="28684">MKIHKRRQALSNLISKHLKGTNPPVRDLVAYRLLINELEEYMDNYSEKTPVDLIDIKFKVRVKPNTIGKLKWYYKKSDDRVGKEYIVTVDLEPSMMAGRFRYTDALFFHPDDVEILEVKPLPEAVNELHRKAQLFDQLQYNLKDWTKQLTSYFGENDRSGFEHMSFKNALDLDTTLRLTESTNPYTLLEAENDELKRLLYAQYQLTLSATTAVKQDKFAEIRPLWNKVNSKTEATLKINEGANKM</sequence>
<organism evidence="1 2">
    <name type="scientific">Maribacter phage Molly_1</name>
    <dbReference type="NCBI Taxonomy" id="2745685"/>
    <lineage>
        <taxon>Viruses</taxon>
        <taxon>Duplodnaviria</taxon>
        <taxon>Heunggongvirae</taxon>
        <taxon>Uroviricota</taxon>
        <taxon>Caudoviricetes</taxon>
        <taxon>Molycolviridae</taxon>
        <taxon>Mollyvirus</taxon>
        <taxon>Mollyvirus molly</taxon>
    </lineage>
</organism>
<reference evidence="1" key="1">
    <citation type="submission" date="2020-07" db="EMBL/GenBank/DDBJ databases">
        <title>Highly diverse flavobacterial phages as mortality factor during North Sea spring blooms.</title>
        <authorList>
            <person name="Bartlau N."/>
            <person name="Wichels A."/>
            <person name="Krohne G."/>
            <person name="Adriaenssens E.M."/>
            <person name="Heins A."/>
            <person name="Fuchs B.M."/>
            <person name="Amann R."/>
            <person name="Moraru C."/>
        </authorList>
    </citation>
    <scope>NUCLEOTIDE SEQUENCE</scope>
</reference>
<proteinExistence type="predicted"/>
<dbReference type="EMBL" id="MT732451">
    <property type="protein sequence ID" value="QQO97460.1"/>
    <property type="molecule type" value="Genomic_DNA"/>
</dbReference>
<gene>
    <name evidence="1" type="ORF">Molly1_164</name>
</gene>
<keyword evidence="2" id="KW-1185">Reference proteome</keyword>